<dbReference type="AlphaFoldDB" id="A0AAD4QC16"/>
<dbReference type="Proteomes" id="UP001201163">
    <property type="component" value="Unassembled WGS sequence"/>
</dbReference>
<evidence type="ECO:0000313" key="1">
    <source>
        <dbReference type="EMBL" id="KAH8988337.1"/>
    </source>
</evidence>
<proteinExistence type="predicted"/>
<comment type="caution">
    <text evidence="1">The sequence shown here is derived from an EMBL/GenBank/DDBJ whole genome shotgun (WGS) entry which is preliminary data.</text>
</comment>
<sequence length="236" mass="26490">MPPLALVPHAVQASQTILLAGSRRLLVLRKHLPRDEHDWPRYSSHRLRSRRGRRTTRHGSPDRHRVCVPFLSFCLVLRTVAFRRAACIQYCLATGFRFTTTRQWWLTRAPALCALGTCATTVQAKVSPTPDWCWSLVVSATSSSSSWRALVPMSLCASGLAFRYVSVYSAFRRRVDPLRRGVTFKLGLMFRVQVPSRQLPIMSTSIPVKSAIGNSATCRFSKCWVSTACPDPTSPN</sequence>
<reference evidence="1" key="1">
    <citation type="submission" date="2022-01" db="EMBL/GenBank/DDBJ databases">
        <title>Comparative genomics reveals a dynamic genome evolution in the ectomycorrhizal milk-cap (Lactarius) mushrooms.</title>
        <authorList>
            <consortium name="DOE Joint Genome Institute"/>
            <person name="Lebreton A."/>
            <person name="Tang N."/>
            <person name="Kuo A."/>
            <person name="LaButti K."/>
            <person name="Drula E."/>
            <person name="Barry K."/>
            <person name="Clum A."/>
            <person name="Lipzen A."/>
            <person name="Mousain D."/>
            <person name="Ng V."/>
            <person name="Wang R."/>
            <person name="Wang X."/>
            <person name="Dai Y."/>
            <person name="Henrissat B."/>
            <person name="Grigoriev I.V."/>
            <person name="Guerin-Laguette A."/>
            <person name="Yu F."/>
            <person name="Martin F.M."/>
        </authorList>
    </citation>
    <scope>NUCLEOTIDE SEQUENCE</scope>
    <source>
        <strain evidence="1">QP</strain>
    </source>
</reference>
<protein>
    <submittedName>
        <fullName evidence="1">Uncharacterized protein</fullName>
    </submittedName>
</protein>
<accession>A0AAD4QC16</accession>
<gene>
    <name evidence="1" type="ORF">EDB92DRAFT_1029569</name>
</gene>
<organism evidence="1 2">
    <name type="scientific">Lactarius akahatsu</name>
    <dbReference type="NCBI Taxonomy" id="416441"/>
    <lineage>
        <taxon>Eukaryota</taxon>
        <taxon>Fungi</taxon>
        <taxon>Dikarya</taxon>
        <taxon>Basidiomycota</taxon>
        <taxon>Agaricomycotina</taxon>
        <taxon>Agaricomycetes</taxon>
        <taxon>Russulales</taxon>
        <taxon>Russulaceae</taxon>
        <taxon>Lactarius</taxon>
    </lineage>
</organism>
<evidence type="ECO:0000313" key="2">
    <source>
        <dbReference type="Proteomes" id="UP001201163"/>
    </source>
</evidence>
<dbReference type="EMBL" id="JAKELL010000042">
    <property type="protein sequence ID" value="KAH8988337.1"/>
    <property type="molecule type" value="Genomic_DNA"/>
</dbReference>
<name>A0AAD4QC16_9AGAM</name>
<keyword evidence="2" id="KW-1185">Reference proteome</keyword>